<comment type="caution">
    <text evidence="3">The sequence shown here is derived from an EMBL/GenBank/DDBJ whole genome shotgun (WGS) entry which is preliminary data.</text>
</comment>
<dbReference type="PANTHER" id="PTHR30304:SF0">
    <property type="entry name" value="D-TAGATOSE-1,6-BISPHOSPHATE ALDOLASE SUBUNIT GATY-RELATED"/>
    <property type="match status" value="1"/>
</dbReference>
<evidence type="ECO:0008006" key="5">
    <source>
        <dbReference type="Google" id="ProtNLM"/>
    </source>
</evidence>
<feature type="active site" description="Proton donor" evidence="1">
    <location>
        <position position="79"/>
    </location>
</feature>
<dbReference type="InterPro" id="IPR000771">
    <property type="entry name" value="FBA_II"/>
</dbReference>
<evidence type="ECO:0000256" key="1">
    <source>
        <dbReference type="PIRSR" id="PIRSR001359-1"/>
    </source>
</evidence>
<name>A0A1F4WK63_UNCKA</name>
<dbReference type="Gene3D" id="3.20.20.70">
    <property type="entry name" value="Aldolase class I"/>
    <property type="match status" value="1"/>
</dbReference>
<protein>
    <recommendedName>
        <fullName evidence="5">Tagatose-bisphosphate aldolase</fullName>
    </recommendedName>
</protein>
<dbReference type="NCBIfam" id="TIGR00167">
    <property type="entry name" value="cbbA"/>
    <property type="match status" value="1"/>
</dbReference>
<evidence type="ECO:0000313" key="3">
    <source>
        <dbReference type="EMBL" id="OGC69791.1"/>
    </source>
</evidence>
<feature type="binding site" evidence="2">
    <location>
        <position position="101"/>
    </location>
    <ligand>
        <name>Zn(2+)</name>
        <dbReference type="ChEBI" id="CHEBI:29105"/>
        <label>2</label>
    </ligand>
</feature>
<feature type="binding site" evidence="2">
    <location>
        <position position="131"/>
    </location>
    <ligand>
        <name>Zn(2+)</name>
        <dbReference type="ChEBI" id="CHEBI:29105"/>
        <label>2</label>
    </ligand>
</feature>
<keyword evidence="2" id="KW-0862">Zinc</keyword>
<proteinExistence type="predicted"/>
<dbReference type="EMBL" id="MEWA01000017">
    <property type="protein sequence ID" value="OGC69791.1"/>
    <property type="molecule type" value="Genomic_DNA"/>
</dbReference>
<feature type="binding site" evidence="2">
    <location>
        <position position="182"/>
    </location>
    <ligand>
        <name>Zn(2+)</name>
        <dbReference type="ChEBI" id="CHEBI:29105"/>
        <label>1</label>
        <note>catalytic</note>
    </ligand>
</feature>
<organism evidence="3 4">
    <name type="scientific">candidate division WWE3 bacterium RIFOXYC1_FULL_39_7</name>
    <dbReference type="NCBI Taxonomy" id="1802643"/>
    <lineage>
        <taxon>Bacteria</taxon>
        <taxon>Katanobacteria</taxon>
    </lineage>
</organism>
<dbReference type="InterPro" id="IPR013785">
    <property type="entry name" value="Aldolase_TIM"/>
</dbReference>
<evidence type="ECO:0000313" key="4">
    <source>
        <dbReference type="Proteomes" id="UP000179113"/>
    </source>
</evidence>
<sequence length="286" mass="31458">MNTFEILQKAAANHYALGAFNCANTETLKAITNAAKNLRAPIILEASDGEVNYIGYKQLVALKQIYMEEIGVPVILNLDHGKDFEACKNAIEAGFDYIHIDAAKLPFEEAISVTSEVVKLAHKHNLPVEGEIDHIEGSSADHRKENPEDLQDPKLFSDPEKAREFVAKTGVDVFASFVGNLHGIYATNMHLNLNLLKKIKAALPNTLLSLHGGSGIFDDDVKEAVKTGIVKVNVNSEMRVAFKMSLQELLNSTDEVAVYKIMDKPISAVQKVVEQKIKLFGSENKT</sequence>
<dbReference type="PANTHER" id="PTHR30304">
    <property type="entry name" value="D-TAGATOSE-1,6-BISPHOSPHATE ALDOLASE"/>
    <property type="match status" value="1"/>
</dbReference>
<accession>A0A1F4WK63</accession>
<dbReference type="GO" id="GO:0008270">
    <property type="term" value="F:zinc ion binding"/>
    <property type="evidence" value="ECO:0007669"/>
    <property type="project" value="InterPro"/>
</dbReference>
<comment type="cofactor">
    <cofactor evidence="2">
        <name>Zn(2+)</name>
        <dbReference type="ChEBI" id="CHEBI:29105"/>
    </cofactor>
    <text evidence="2">Binds 2 Zn(2+) ions per subunit. One is catalytic and the other provides a structural contribution.</text>
</comment>
<evidence type="ECO:0000256" key="2">
    <source>
        <dbReference type="PIRSR" id="PIRSR001359-3"/>
    </source>
</evidence>
<dbReference type="CDD" id="cd00947">
    <property type="entry name" value="TBP_aldolase_IIB"/>
    <property type="match status" value="1"/>
</dbReference>
<dbReference type="SUPFAM" id="SSF51569">
    <property type="entry name" value="Aldolase"/>
    <property type="match status" value="1"/>
</dbReference>
<keyword evidence="2" id="KW-0479">Metal-binding</keyword>
<dbReference type="AlphaFoldDB" id="A0A1F4WK63"/>
<dbReference type="GO" id="GO:0005975">
    <property type="term" value="P:carbohydrate metabolic process"/>
    <property type="evidence" value="ECO:0007669"/>
    <property type="project" value="InterPro"/>
</dbReference>
<dbReference type="PIRSF" id="PIRSF001359">
    <property type="entry name" value="F_bP_aldolase_II"/>
    <property type="match status" value="1"/>
</dbReference>
<dbReference type="InterPro" id="IPR050246">
    <property type="entry name" value="Class_II_FBP_aldolase"/>
</dbReference>
<gene>
    <name evidence="3" type="ORF">A2415_04965</name>
</gene>
<reference evidence="3 4" key="1">
    <citation type="journal article" date="2016" name="Nat. Commun.">
        <title>Thousands of microbial genomes shed light on interconnected biogeochemical processes in an aquifer system.</title>
        <authorList>
            <person name="Anantharaman K."/>
            <person name="Brown C.T."/>
            <person name="Hug L.A."/>
            <person name="Sharon I."/>
            <person name="Castelle C.J."/>
            <person name="Probst A.J."/>
            <person name="Thomas B.C."/>
            <person name="Singh A."/>
            <person name="Wilkins M.J."/>
            <person name="Karaoz U."/>
            <person name="Brodie E.L."/>
            <person name="Williams K.H."/>
            <person name="Hubbard S.S."/>
            <person name="Banfield J.F."/>
        </authorList>
    </citation>
    <scope>NUCLEOTIDE SEQUENCE [LARGE SCALE GENOMIC DNA]</scope>
</reference>
<feature type="binding site" evidence="2">
    <location>
        <position position="80"/>
    </location>
    <ligand>
        <name>Zn(2+)</name>
        <dbReference type="ChEBI" id="CHEBI:29105"/>
        <label>1</label>
        <note>catalytic</note>
    </ligand>
</feature>
<dbReference type="Proteomes" id="UP000179113">
    <property type="component" value="Unassembled WGS sequence"/>
</dbReference>
<feature type="binding site" evidence="2">
    <location>
        <position position="211"/>
    </location>
    <ligand>
        <name>Zn(2+)</name>
        <dbReference type="ChEBI" id="CHEBI:29105"/>
        <label>1</label>
        <note>catalytic</note>
    </ligand>
</feature>
<dbReference type="GO" id="GO:0016832">
    <property type="term" value="F:aldehyde-lyase activity"/>
    <property type="evidence" value="ECO:0007669"/>
    <property type="project" value="InterPro"/>
</dbReference>
<dbReference type="Pfam" id="PF01116">
    <property type="entry name" value="F_bP_aldolase"/>
    <property type="match status" value="1"/>
</dbReference>